<accession>A0AAD9PY26</accession>
<dbReference type="AlphaFoldDB" id="A0AAD9PY26"/>
<dbReference type="EMBL" id="JARQWQ010000102">
    <property type="protein sequence ID" value="KAK2551098.1"/>
    <property type="molecule type" value="Genomic_DNA"/>
</dbReference>
<sequence>MTTDHERATDIAKTLEVLQAITWMGTPWSKVENDIIIECFAAAGISSTFSEAATVITLTREEDPFADLDVSADEELENLIQQVAPGSGIGTYLESNNKLPTCYSLLTEQQLLNAIGTSHDIVDIESDDENEMEKEDTPGEGERSNETTTLKSFKGVNLLGDKVRQVAIQRRSTQSRLERYFGAM</sequence>
<keyword evidence="3" id="KW-1185">Reference proteome</keyword>
<comment type="caution">
    <text evidence="2">The sequence shown here is derived from an EMBL/GenBank/DDBJ whole genome shotgun (WGS) entry which is preliminary data.</text>
</comment>
<feature type="compositionally biased region" description="Acidic residues" evidence="1">
    <location>
        <begin position="124"/>
        <end position="134"/>
    </location>
</feature>
<dbReference type="Proteomes" id="UP001249851">
    <property type="component" value="Unassembled WGS sequence"/>
</dbReference>
<name>A0AAD9PY26_ACRCE</name>
<evidence type="ECO:0000313" key="3">
    <source>
        <dbReference type="Proteomes" id="UP001249851"/>
    </source>
</evidence>
<organism evidence="2 3">
    <name type="scientific">Acropora cervicornis</name>
    <name type="common">Staghorn coral</name>
    <dbReference type="NCBI Taxonomy" id="6130"/>
    <lineage>
        <taxon>Eukaryota</taxon>
        <taxon>Metazoa</taxon>
        <taxon>Cnidaria</taxon>
        <taxon>Anthozoa</taxon>
        <taxon>Hexacorallia</taxon>
        <taxon>Scleractinia</taxon>
        <taxon>Astrocoeniina</taxon>
        <taxon>Acroporidae</taxon>
        <taxon>Acropora</taxon>
    </lineage>
</organism>
<gene>
    <name evidence="2" type="ORF">P5673_028167</name>
</gene>
<reference evidence="2" key="2">
    <citation type="journal article" date="2023" name="Science">
        <title>Genomic signatures of disease resistance in endangered staghorn corals.</title>
        <authorList>
            <person name="Vollmer S.V."/>
            <person name="Selwyn J.D."/>
            <person name="Despard B.A."/>
            <person name="Roesel C.L."/>
        </authorList>
    </citation>
    <scope>NUCLEOTIDE SEQUENCE</scope>
    <source>
        <strain evidence="2">K2</strain>
    </source>
</reference>
<evidence type="ECO:0000256" key="1">
    <source>
        <dbReference type="SAM" id="MobiDB-lite"/>
    </source>
</evidence>
<evidence type="ECO:0000313" key="2">
    <source>
        <dbReference type="EMBL" id="KAK2551098.1"/>
    </source>
</evidence>
<feature type="compositionally biased region" description="Basic and acidic residues" evidence="1">
    <location>
        <begin position="135"/>
        <end position="145"/>
    </location>
</feature>
<proteinExistence type="predicted"/>
<feature type="region of interest" description="Disordered" evidence="1">
    <location>
        <begin position="124"/>
        <end position="150"/>
    </location>
</feature>
<protein>
    <submittedName>
        <fullName evidence="2">Uncharacterized protein</fullName>
    </submittedName>
</protein>
<reference evidence="2" key="1">
    <citation type="journal article" date="2023" name="G3 (Bethesda)">
        <title>Whole genome assembly and annotation of the endangered Caribbean coral Acropora cervicornis.</title>
        <authorList>
            <person name="Selwyn J.D."/>
            <person name="Vollmer S.V."/>
        </authorList>
    </citation>
    <scope>NUCLEOTIDE SEQUENCE</scope>
    <source>
        <strain evidence="2">K2</strain>
    </source>
</reference>